<comment type="caution">
    <text evidence="2">The sequence shown here is derived from an EMBL/GenBank/DDBJ whole genome shotgun (WGS) entry which is preliminary data.</text>
</comment>
<feature type="compositionally biased region" description="Basic and acidic residues" evidence="1">
    <location>
        <begin position="40"/>
        <end position="52"/>
    </location>
</feature>
<feature type="region of interest" description="Disordered" evidence="1">
    <location>
        <begin position="1"/>
        <end position="25"/>
    </location>
</feature>
<evidence type="ECO:0008006" key="4">
    <source>
        <dbReference type="Google" id="ProtNLM"/>
    </source>
</evidence>
<proteinExistence type="predicted"/>
<sequence length="468" mass="52133">MSTPRRAIRTWSFSSPPAQPSPATSPLVYEAFSLNDYDGHVDDLKDTSHERSGQQATTNDDDKASISGAGKIQEDNPDTPSASNLRDLNDKDAAKQAWDLIIAIVVGHSSIQQSFLVARRLLMTHSTFMAEKLSDPNSPESLAKTVYLSDMHPCIFRAFYRYIVSGICHVDQLRDSHVVGTQILVWVCGGKLGCKSLQDVVLRQLYAELEPAARSLRSNRTVLTIRPDDVQLVCTHTAPNSPLRRLLFDAIVSHYTSADLMNLGWSVPLNRTTWLDMYQKYSDFNAMIDLTVQYTAAQRFFAYESLGWYLQHVDESTPVNELYSLKQTSDLKWVSMKEAECQEMSRLREQAEQEEVQIRDGAVHLIENGLTTLEQGFGDDTGCRADTPMPNIDSDHSFTVEAPMPNKSLDSLYMGETDPIPFMSGDNLGHSGVAETDIPMEDKLDHSANSGVAEATNPPTENQDDFLA</sequence>
<dbReference type="AlphaFoldDB" id="A0A9P9EKJ7"/>
<evidence type="ECO:0000256" key="1">
    <source>
        <dbReference type="SAM" id="MobiDB-lite"/>
    </source>
</evidence>
<name>A0A9P9EKJ7_9PLEO</name>
<evidence type="ECO:0000313" key="2">
    <source>
        <dbReference type="EMBL" id="KAH7138794.1"/>
    </source>
</evidence>
<accession>A0A9P9EKJ7</accession>
<organism evidence="2 3">
    <name type="scientific">Dendryphion nanum</name>
    <dbReference type="NCBI Taxonomy" id="256645"/>
    <lineage>
        <taxon>Eukaryota</taxon>
        <taxon>Fungi</taxon>
        <taxon>Dikarya</taxon>
        <taxon>Ascomycota</taxon>
        <taxon>Pezizomycotina</taxon>
        <taxon>Dothideomycetes</taxon>
        <taxon>Pleosporomycetidae</taxon>
        <taxon>Pleosporales</taxon>
        <taxon>Torulaceae</taxon>
        <taxon>Dendryphion</taxon>
    </lineage>
</organism>
<dbReference type="Proteomes" id="UP000700596">
    <property type="component" value="Unassembled WGS sequence"/>
</dbReference>
<feature type="region of interest" description="Disordered" evidence="1">
    <location>
        <begin position="40"/>
        <end position="86"/>
    </location>
</feature>
<dbReference type="SUPFAM" id="SSF54695">
    <property type="entry name" value="POZ domain"/>
    <property type="match status" value="1"/>
</dbReference>
<reference evidence="2" key="1">
    <citation type="journal article" date="2021" name="Nat. Commun.">
        <title>Genetic determinants of endophytism in the Arabidopsis root mycobiome.</title>
        <authorList>
            <person name="Mesny F."/>
            <person name="Miyauchi S."/>
            <person name="Thiergart T."/>
            <person name="Pickel B."/>
            <person name="Atanasova L."/>
            <person name="Karlsson M."/>
            <person name="Huettel B."/>
            <person name="Barry K.W."/>
            <person name="Haridas S."/>
            <person name="Chen C."/>
            <person name="Bauer D."/>
            <person name="Andreopoulos W."/>
            <person name="Pangilinan J."/>
            <person name="LaButti K."/>
            <person name="Riley R."/>
            <person name="Lipzen A."/>
            <person name="Clum A."/>
            <person name="Drula E."/>
            <person name="Henrissat B."/>
            <person name="Kohler A."/>
            <person name="Grigoriev I.V."/>
            <person name="Martin F.M."/>
            <person name="Hacquard S."/>
        </authorList>
    </citation>
    <scope>NUCLEOTIDE SEQUENCE</scope>
    <source>
        <strain evidence="2">MPI-CAGE-CH-0243</strain>
    </source>
</reference>
<dbReference type="OrthoDB" id="3685561at2759"/>
<feature type="compositionally biased region" description="Low complexity" evidence="1">
    <location>
        <begin position="12"/>
        <end position="25"/>
    </location>
</feature>
<dbReference type="InterPro" id="IPR011333">
    <property type="entry name" value="SKP1/BTB/POZ_sf"/>
</dbReference>
<dbReference type="EMBL" id="JAGMWT010000001">
    <property type="protein sequence ID" value="KAH7138794.1"/>
    <property type="molecule type" value="Genomic_DNA"/>
</dbReference>
<keyword evidence="3" id="KW-1185">Reference proteome</keyword>
<evidence type="ECO:0000313" key="3">
    <source>
        <dbReference type="Proteomes" id="UP000700596"/>
    </source>
</evidence>
<dbReference type="Gene3D" id="3.30.710.10">
    <property type="entry name" value="Potassium Channel Kv1.1, Chain A"/>
    <property type="match status" value="1"/>
</dbReference>
<feature type="region of interest" description="Disordered" evidence="1">
    <location>
        <begin position="439"/>
        <end position="468"/>
    </location>
</feature>
<protein>
    <recommendedName>
        <fullName evidence="4">BTB domain-containing protein</fullName>
    </recommendedName>
</protein>
<gene>
    <name evidence="2" type="ORF">B0J11DRAFT_24502</name>
</gene>